<organism evidence="8 9">
    <name type="scientific">Podospora didyma</name>
    <dbReference type="NCBI Taxonomy" id="330526"/>
    <lineage>
        <taxon>Eukaryota</taxon>
        <taxon>Fungi</taxon>
        <taxon>Dikarya</taxon>
        <taxon>Ascomycota</taxon>
        <taxon>Pezizomycotina</taxon>
        <taxon>Sordariomycetes</taxon>
        <taxon>Sordariomycetidae</taxon>
        <taxon>Sordariales</taxon>
        <taxon>Podosporaceae</taxon>
        <taxon>Podospora</taxon>
    </lineage>
</organism>
<dbReference type="PROSITE" id="PS51762">
    <property type="entry name" value="GH16_2"/>
    <property type="match status" value="1"/>
</dbReference>
<accession>A0AAE0P821</accession>
<evidence type="ECO:0000259" key="7">
    <source>
        <dbReference type="PROSITE" id="PS51762"/>
    </source>
</evidence>
<evidence type="ECO:0000256" key="6">
    <source>
        <dbReference type="SAM" id="SignalP"/>
    </source>
</evidence>
<dbReference type="SUPFAM" id="SSF49899">
    <property type="entry name" value="Concanavalin A-like lectins/glucanases"/>
    <property type="match status" value="1"/>
</dbReference>
<evidence type="ECO:0000256" key="5">
    <source>
        <dbReference type="ARBA" id="ARBA00023295"/>
    </source>
</evidence>
<dbReference type="Pfam" id="PF26113">
    <property type="entry name" value="GH16_XgeA"/>
    <property type="match status" value="1"/>
</dbReference>
<dbReference type="PANTHER" id="PTHR10963">
    <property type="entry name" value="GLYCOSYL HYDROLASE-RELATED"/>
    <property type="match status" value="1"/>
</dbReference>
<dbReference type="Proteomes" id="UP001285441">
    <property type="component" value="Unassembled WGS sequence"/>
</dbReference>
<dbReference type="PANTHER" id="PTHR10963:SF24">
    <property type="entry name" value="GLYCOSIDASE C21B10.07-RELATED"/>
    <property type="match status" value="1"/>
</dbReference>
<reference evidence="8" key="2">
    <citation type="submission" date="2023-06" db="EMBL/GenBank/DDBJ databases">
        <authorList>
            <consortium name="Lawrence Berkeley National Laboratory"/>
            <person name="Haridas S."/>
            <person name="Hensen N."/>
            <person name="Bonometti L."/>
            <person name="Westerberg I."/>
            <person name="Brannstrom I.O."/>
            <person name="Guillou S."/>
            <person name="Cros-Aarteil S."/>
            <person name="Calhoun S."/>
            <person name="Kuo A."/>
            <person name="Mondo S."/>
            <person name="Pangilinan J."/>
            <person name="Riley R."/>
            <person name="LaButti K."/>
            <person name="Andreopoulos B."/>
            <person name="Lipzen A."/>
            <person name="Chen C."/>
            <person name="Yanf M."/>
            <person name="Daum C."/>
            <person name="Ng V."/>
            <person name="Clum A."/>
            <person name="Steindorff A."/>
            <person name="Ohm R."/>
            <person name="Martin F."/>
            <person name="Silar P."/>
            <person name="Natvig D."/>
            <person name="Lalanne C."/>
            <person name="Gautier V."/>
            <person name="Ament-velasquez S.L."/>
            <person name="Kruys A."/>
            <person name="Hutchinson M.I."/>
            <person name="Powell A.J."/>
            <person name="Barry K."/>
            <person name="Miller A.N."/>
            <person name="Grigoriev I.V."/>
            <person name="Debuchy R."/>
            <person name="Gladieux P."/>
            <person name="Thoren M.H."/>
            <person name="Johannesson H."/>
        </authorList>
    </citation>
    <scope>NUCLEOTIDE SEQUENCE</scope>
    <source>
        <strain evidence="8">CBS 232.78</strain>
    </source>
</reference>
<feature type="domain" description="GH16" evidence="7">
    <location>
        <begin position="24"/>
        <end position="287"/>
    </location>
</feature>
<feature type="chain" id="PRO_5042024690" description="endo-1,3(4)-beta-glucanase" evidence="6">
    <location>
        <begin position="26"/>
        <end position="336"/>
    </location>
</feature>
<keyword evidence="9" id="KW-1185">Reference proteome</keyword>
<dbReference type="EMBL" id="JAULSW010000001">
    <property type="protein sequence ID" value="KAK3394740.1"/>
    <property type="molecule type" value="Genomic_DNA"/>
</dbReference>
<sequence>MGPSKTLRLAATALVTALAVQSASSYTQVDVFDQSNFFKEFSFFTEPDPTNGFVKYVSAKIANDHGLAGYSKNSVYLGVDHANKTTSGRSSVRVTSNKAYTKGLFIADIQHMPSGRTDAGSCGLWPAFWMFGPGWPSSGEIDIIEGVNTQSSNAITLHTSSGCHMSNKGSLGSTKLVSSNCEGNAGCSQNTKATDNYGAGFNAAGGGVYAVEWADSSISVWFFSRDSSMASSLTSSDAAPDTSDFGQPLAVFGGSSCDISKHFKDNNLVFDTTFCGDWAGEVWDNDSTCSQLADSCEAYVGANPQAFANAYWLVNSIKVYQKKGSASKRVEKRFAA</sequence>
<dbReference type="Gene3D" id="2.60.120.200">
    <property type="match status" value="1"/>
</dbReference>
<evidence type="ECO:0000256" key="2">
    <source>
        <dbReference type="ARBA" id="ARBA00006865"/>
    </source>
</evidence>
<feature type="signal peptide" evidence="6">
    <location>
        <begin position="1"/>
        <end position="25"/>
    </location>
</feature>
<dbReference type="CDD" id="cd02181">
    <property type="entry name" value="GH16_fungal_Lam16A_glucanase"/>
    <property type="match status" value="1"/>
</dbReference>
<comment type="similarity">
    <text evidence="2">Belongs to the glycosyl hydrolase 16 family.</text>
</comment>
<dbReference type="GO" id="GO:0052861">
    <property type="term" value="F:endo-1,3(4)-beta-glucanase activity"/>
    <property type="evidence" value="ECO:0007669"/>
    <property type="project" value="UniProtKB-EC"/>
</dbReference>
<protein>
    <recommendedName>
        <fullName evidence="3">endo-1,3(4)-beta-glucanase</fullName>
        <ecNumber evidence="3">3.2.1.6</ecNumber>
    </recommendedName>
</protein>
<keyword evidence="4 8" id="KW-0378">Hydrolase</keyword>
<dbReference type="FunFam" id="2.60.120.200:FF:000114">
    <property type="entry name" value="Probable endo-1,3(4)-beta-glucanase NFIA_089530"/>
    <property type="match status" value="1"/>
</dbReference>
<evidence type="ECO:0000256" key="1">
    <source>
        <dbReference type="ARBA" id="ARBA00000124"/>
    </source>
</evidence>
<evidence type="ECO:0000313" key="9">
    <source>
        <dbReference type="Proteomes" id="UP001285441"/>
    </source>
</evidence>
<comment type="caution">
    <text evidence="8">The sequence shown here is derived from an EMBL/GenBank/DDBJ whole genome shotgun (WGS) entry which is preliminary data.</text>
</comment>
<dbReference type="EC" id="3.2.1.6" evidence="3"/>
<keyword evidence="6" id="KW-0732">Signal</keyword>
<gene>
    <name evidence="8" type="ORF">B0H63DRAFT_56564</name>
</gene>
<evidence type="ECO:0000256" key="3">
    <source>
        <dbReference type="ARBA" id="ARBA00012599"/>
    </source>
</evidence>
<evidence type="ECO:0000313" key="8">
    <source>
        <dbReference type="EMBL" id="KAK3394740.1"/>
    </source>
</evidence>
<dbReference type="InterPro" id="IPR050546">
    <property type="entry name" value="Glycosyl_Hydrlase_16"/>
</dbReference>
<dbReference type="GO" id="GO:0009251">
    <property type="term" value="P:glucan catabolic process"/>
    <property type="evidence" value="ECO:0007669"/>
    <property type="project" value="TreeGrafter"/>
</dbReference>
<comment type="catalytic activity">
    <reaction evidence="1">
        <text>Endohydrolysis of (1-&gt;3)- or (1-&gt;4)-linkages in beta-D-glucans when the glucose residue whose reducing group is involved in the linkage to be hydrolyzed is itself substituted at C-3.</text>
        <dbReference type="EC" id="3.2.1.6"/>
    </reaction>
</comment>
<dbReference type="InterPro" id="IPR000757">
    <property type="entry name" value="Beta-glucanase-like"/>
</dbReference>
<name>A0AAE0P821_9PEZI</name>
<reference evidence="8" key="1">
    <citation type="journal article" date="2023" name="Mol. Phylogenet. Evol.">
        <title>Genome-scale phylogeny and comparative genomics of the fungal order Sordariales.</title>
        <authorList>
            <person name="Hensen N."/>
            <person name="Bonometti L."/>
            <person name="Westerberg I."/>
            <person name="Brannstrom I.O."/>
            <person name="Guillou S."/>
            <person name="Cros-Aarteil S."/>
            <person name="Calhoun S."/>
            <person name="Haridas S."/>
            <person name="Kuo A."/>
            <person name="Mondo S."/>
            <person name="Pangilinan J."/>
            <person name="Riley R."/>
            <person name="LaButti K."/>
            <person name="Andreopoulos B."/>
            <person name="Lipzen A."/>
            <person name="Chen C."/>
            <person name="Yan M."/>
            <person name="Daum C."/>
            <person name="Ng V."/>
            <person name="Clum A."/>
            <person name="Steindorff A."/>
            <person name="Ohm R.A."/>
            <person name="Martin F."/>
            <person name="Silar P."/>
            <person name="Natvig D.O."/>
            <person name="Lalanne C."/>
            <person name="Gautier V."/>
            <person name="Ament-Velasquez S.L."/>
            <person name="Kruys A."/>
            <person name="Hutchinson M.I."/>
            <person name="Powell A.J."/>
            <person name="Barry K."/>
            <person name="Miller A.N."/>
            <person name="Grigoriev I.V."/>
            <person name="Debuchy R."/>
            <person name="Gladieux P."/>
            <person name="Hiltunen Thoren M."/>
            <person name="Johannesson H."/>
        </authorList>
    </citation>
    <scope>NUCLEOTIDE SEQUENCE</scope>
    <source>
        <strain evidence="8">CBS 232.78</strain>
    </source>
</reference>
<keyword evidence="5" id="KW-0326">Glycosidase</keyword>
<evidence type="ECO:0000256" key="4">
    <source>
        <dbReference type="ARBA" id="ARBA00022801"/>
    </source>
</evidence>
<dbReference type="AlphaFoldDB" id="A0AAE0P821"/>
<dbReference type="InterPro" id="IPR013320">
    <property type="entry name" value="ConA-like_dom_sf"/>
</dbReference>
<proteinExistence type="inferred from homology"/>